<comment type="subunit">
    <text evidence="12">Homodimer.</text>
</comment>
<feature type="binding site" evidence="12">
    <location>
        <position position="241"/>
    </location>
    <ligand>
        <name>substrate</name>
    </ligand>
</feature>
<dbReference type="GO" id="GO:0005524">
    <property type="term" value="F:ATP binding"/>
    <property type="evidence" value="ECO:0007669"/>
    <property type="project" value="UniProtKB-UniRule"/>
</dbReference>
<feature type="binding site" evidence="12">
    <location>
        <begin position="240"/>
        <end position="241"/>
    </location>
    <ligand>
        <name>ATP</name>
        <dbReference type="ChEBI" id="CHEBI:30616"/>
    </ligand>
</feature>
<feature type="binding site" evidence="12">
    <location>
        <begin position="11"/>
        <end position="13"/>
    </location>
    <ligand>
        <name>substrate</name>
    </ligand>
</feature>
<evidence type="ECO:0000256" key="3">
    <source>
        <dbReference type="ARBA" id="ARBA00016943"/>
    </source>
</evidence>
<feature type="domain" description="Carbohydrate kinase PfkB" evidence="13">
    <location>
        <begin position="4"/>
        <end position="278"/>
    </location>
</feature>
<keyword evidence="4 12" id="KW-0808">Transferase</keyword>
<dbReference type="Gene3D" id="3.40.1190.20">
    <property type="match status" value="1"/>
</dbReference>
<gene>
    <name evidence="12" type="primary">rbsK</name>
    <name evidence="14" type="ORF">IC006_2043</name>
</gene>
<evidence type="ECO:0000259" key="13">
    <source>
        <dbReference type="Pfam" id="PF00294"/>
    </source>
</evidence>
<dbReference type="EC" id="2.7.1.15" evidence="2 12"/>
<comment type="cofactor">
    <cofactor evidence="12">
        <name>Mg(2+)</name>
        <dbReference type="ChEBI" id="CHEBI:18420"/>
    </cofactor>
    <text evidence="12">Requires a divalent cation, most likely magnesium in vivo, as an electrophilic catalyst to aid phosphoryl group transfer. It is the chelate of the metal and the nucleotide that is the actual substrate.</text>
</comment>
<dbReference type="KEGG" id="step:IC006_2043"/>
<dbReference type="AlphaFoldDB" id="A0A510DWZ7"/>
<comment type="subcellular location">
    <subcellularLocation>
        <location evidence="12">Cytoplasm</location>
    </subcellularLocation>
</comment>
<dbReference type="STRING" id="1294262.GCA_001316085_01719"/>
<evidence type="ECO:0000256" key="2">
    <source>
        <dbReference type="ARBA" id="ARBA00012035"/>
    </source>
</evidence>
<keyword evidence="10 12" id="KW-0630">Potassium</keyword>
<evidence type="ECO:0000256" key="5">
    <source>
        <dbReference type="ARBA" id="ARBA00022723"/>
    </source>
</evidence>
<dbReference type="UniPathway" id="UPA00916">
    <property type="reaction ID" value="UER00889"/>
</dbReference>
<keyword evidence="11 12" id="KW-0119">Carbohydrate metabolism</keyword>
<dbReference type="GO" id="GO:0019303">
    <property type="term" value="P:D-ribose catabolic process"/>
    <property type="evidence" value="ECO:0007669"/>
    <property type="project" value="UniProtKB-UniRule"/>
</dbReference>
<feature type="binding site" evidence="12">
    <location>
        <position position="178"/>
    </location>
    <ligand>
        <name>ATP</name>
        <dbReference type="ChEBI" id="CHEBI:30616"/>
    </ligand>
</feature>
<dbReference type="Proteomes" id="UP000322983">
    <property type="component" value="Chromosome"/>
</dbReference>
<keyword evidence="6 12" id="KW-0547">Nucleotide-binding</keyword>
<reference evidence="14 15" key="1">
    <citation type="journal article" date="2020" name="Int. J. Syst. Evol. Microbiol.">
        <title>Sulfuracidifex tepidarius gen. nov., sp. nov. and transfer of Sulfolobus metallicus Huber and Stetter 1992 to the genus Sulfuracidifex as Sulfuracidifex metallicus comb. nov.</title>
        <authorList>
            <person name="Itoh T."/>
            <person name="Miura T."/>
            <person name="Sakai H.D."/>
            <person name="Kato S."/>
            <person name="Ohkuma M."/>
            <person name="Takashina T."/>
        </authorList>
    </citation>
    <scope>NUCLEOTIDE SEQUENCE [LARGE SCALE GENOMIC DNA]</scope>
    <source>
        <strain evidence="14 15">IC-006</strain>
    </source>
</reference>
<dbReference type="GO" id="GO:0004747">
    <property type="term" value="F:ribokinase activity"/>
    <property type="evidence" value="ECO:0007669"/>
    <property type="project" value="UniProtKB-UniRule"/>
</dbReference>
<keyword evidence="15" id="KW-1185">Reference proteome</keyword>
<dbReference type="SUPFAM" id="SSF53613">
    <property type="entry name" value="Ribokinase-like"/>
    <property type="match status" value="1"/>
</dbReference>
<evidence type="ECO:0000256" key="10">
    <source>
        <dbReference type="ARBA" id="ARBA00022958"/>
    </source>
</evidence>
<dbReference type="PROSITE" id="PS00584">
    <property type="entry name" value="PFKB_KINASES_2"/>
    <property type="match status" value="1"/>
</dbReference>
<dbReference type="InterPro" id="IPR002173">
    <property type="entry name" value="Carboh/pur_kinase_PfkB_CS"/>
</dbReference>
<feature type="binding site" evidence="12">
    <location>
        <begin position="209"/>
        <end position="214"/>
    </location>
    <ligand>
        <name>ATP</name>
        <dbReference type="ChEBI" id="CHEBI:30616"/>
    </ligand>
</feature>
<evidence type="ECO:0000256" key="6">
    <source>
        <dbReference type="ARBA" id="ARBA00022741"/>
    </source>
</evidence>
<keyword evidence="12" id="KW-0963">Cytoplasm</keyword>
<comment type="caution">
    <text evidence="12">Lacks conserved residue(s) required for the propagation of feature annotation.</text>
</comment>
<evidence type="ECO:0000256" key="11">
    <source>
        <dbReference type="ARBA" id="ARBA00023277"/>
    </source>
</evidence>
<comment type="similarity">
    <text evidence="12">Belongs to the carbohydrate kinase PfkB family. Ribokinase subfamily.</text>
</comment>
<dbReference type="GO" id="GO:0046872">
    <property type="term" value="F:metal ion binding"/>
    <property type="evidence" value="ECO:0007669"/>
    <property type="project" value="UniProtKB-KW"/>
</dbReference>
<evidence type="ECO:0000256" key="4">
    <source>
        <dbReference type="ARBA" id="ARBA00022679"/>
    </source>
</evidence>
<dbReference type="InterPro" id="IPR011877">
    <property type="entry name" value="Ribokinase"/>
</dbReference>
<feature type="binding site" evidence="12">
    <location>
        <begin position="39"/>
        <end position="43"/>
    </location>
    <ligand>
        <name>substrate</name>
    </ligand>
</feature>
<evidence type="ECO:0000256" key="12">
    <source>
        <dbReference type="HAMAP-Rule" id="MF_01987"/>
    </source>
</evidence>
<dbReference type="HAMAP" id="MF_01987">
    <property type="entry name" value="Ribokinase"/>
    <property type="match status" value="1"/>
</dbReference>
<proteinExistence type="inferred from homology"/>
<evidence type="ECO:0000313" key="15">
    <source>
        <dbReference type="Proteomes" id="UP000322983"/>
    </source>
</evidence>
<dbReference type="PRINTS" id="PR00990">
    <property type="entry name" value="RIBOKINASE"/>
</dbReference>
<comment type="similarity">
    <text evidence="1">Belongs to the carbohydrate kinase pfkB family.</text>
</comment>
<dbReference type="GO" id="GO:0005737">
    <property type="term" value="C:cytoplasm"/>
    <property type="evidence" value="ECO:0007669"/>
    <property type="project" value="UniProtKB-SubCell"/>
</dbReference>
<organism evidence="14 15">
    <name type="scientific">Sulfuracidifex tepidarius</name>
    <dbReference type="NCBI Taxonomy" id="1294262"/>
    <lineage>
        <taxon>Archaea</taxon>
        <taxon>Thermoproteota</taxon>
        <taxon>Thermoprotei</taxon>
        <taxon>Sulfolobales</taxon>
        <taxon>Sulfolobaceae</taxon>
        <taxon>Sulfuracidifex</taxon>
    </lineage>
</organism>
<keyword evidence="5 12" id="KW-0479">Metal-binding</keyword>
<evidence type="ECO:0000256" key="7">
    <source>
        <dbReference type="ARBA" id="ARBA00022777"/>
    </source>
</evidence>
<dbReference type="PANTHER" id="PTHR10584:SF166">
    <property type="entry name" value="RIBOKINASE"/>
    <property type="match status" value="1"/>
</dbReference>
<evidence type="ECO:0000256" key="1">
    <source>
        <dbReference type="ARBA" id="ARBA00005380"/>
    </source>
</evidence>
<keyword evidence="9 12" id="KW-0460">Magnesium</keyword>
<accession>A0A510DWZ7</accession>
<keyword evidence="8 12" id="KW-0067">ATP-binding</keyword>
<sequence length="297" mass="32070">MVLIHVVGSYNLDLTVKVDRFPEDGETTFSNEVRTGHGGKGSNQAVSASRLSSKVKLYAAVGNDDVGRDAISFWESEGVDHGNVKVKKGRTGSAIIIVDKKGKNRIIVNRGSNLLLDPEDVDLSSSGKDDVLLTQMEVKESVVKKSLREFNGIRILNPAPSIISDMSLLEHVDILTPNEIEFKELTSTDDIQDGIDLILKKVRMALIITLGERGVIIATRHKRVIIDSVKVNPIDTTGAGDVFNAALAFAIEKGTTLEEAVGFANAVAGLSVTIEGALGPKLEEVKLFLDKLNIKMP</sequence>
<feature type="binding site" evidence="12">
    <location>
        <position position="265"/>
    </location>
    <ligand>
        <name>ATP</name>
        <dbReference type="ChEBI" id="CHEBI:30616"/>
    </ligand>
</feature>
<dbReference type="InterPro" id="IPR002139">
    <property type="entry name" value="Ribo/fructo_kinase"/>
</dbReference>
<feature type="binding site" evidence="12">
    <location>
        <position position="137"/>
    </location>
    <ligand>
        <name>substrate</name>
    </ligand>
</feature>
<feature type="binding site" evidence="12">
    <location>
        <position position="274"/>
    </location>
    <ligand>
        <name>K(+)</name>
        <dbReference type="ChEBI" id="CHEBI:29103"/>
    </ligand>
</feature>
<evidence type="ECO:0000256" key="8">
    <source>
        <dbReference type="ARBA" id="ARBA00022840"/>
    </source>
</evidence>
<feature type="binding site" evidence="12">
    <location>
        <position position="276"/>
    </location>
    <ligand>
        <name>K(+)</name>
        <dbReference type="ChEBI" id="CHEBI:29103"/>
    </ligand>
</feature>
<dbReference type="InterPro" id="IPR011611">
    <property type="entry name" value="PfkB_dom"/>
</dbReference>
<dbReference type="InterPro" id="IPR029056">
    <property type="entry name" value="Ribokinase-like"/>
</dbReference>
<name>A0A510DWZ7_9CREN</name>
<evidence type="ECO:0000256" key="9">
    <source>
        <dbReference type="ARBA" id="ARBA00022842"/>
    </source>
</evidence>
<comment type="activity regulation">
    <text evidence="12">Activated by a monovalent cation that binds near, but not in, the active site. The most likely occupant of the site in vivo is potassium. Ion binding induces a conformational change that may alter substrate affinity.</text>
</comment>
<protein>
    <recommendedName>
        <fullName evidence="3 12">Ribokinase</fullName>
        <shortName evidence="12">RK</shortName>
        <ecNumber evidence="2 12">2.7.1.15</ecNumber>
    </recommendedName>
</protein>
<comment type="catalytic activity">
    <reaction evidence="12">
        <text>D-ribose + ATP = D-ribose 5-phosphate + ADP + H(+)</text>
        <dbReference type="Rhea" id="RHEA:13697"/>
        <dbReference type="ChEBI" id="CHEBI:15378"/>
        <dbReference type="ChEBI" id="CHEBI:30616"/>
        <dbReference type="ChEBI" id="CHEBI:47013"/>
        <dbReference type="ChEBI" id="CHEBI:78346"/>
        <dbReference type="ChEBI" id="CHEBI:456216"/>
        <dbReference type="EC" id="2.7.1.15"/>
    </reaction>
</comment>
<feature type="binding site" evidence="12">
    <location>
        <position position="271"/>
    </location>
    <ligand>
        <name>K(+)</name>
        <dbReference type="ChEBI" id="CHEBI:29103"/>
    </ligand>
</feature>
<dbReference type="EMBL" id="AP018929">
    <property type="protein sequence ID" value="BBG24709.1"/>
    <property type="molecule type" value="Genomic_DNA"/>
</dbReference>
<dbReference type="Pfam" id="PF00294">
    <property type="entry name" value="PfkB"/>
    <property type="match status" value="1"/>
</dbReference>
<evidence type="ECO:0000313" key="14">
    <source>
        <dbReference type="EMBL" id="BBG24709.1"/>
    </source>
</evidence>
<feature type="active site" description="Proton acceptor" evidence="12">
    <location>
        <position position="241"/>
    </location>
</feature>
<comment type="pathway">
    <text evidence="12">Carbohydrate metabolism; D-ribose degradation; D-ribose 5-phosphate from beta-D-ribopyranose: step 2/2.</text>
</comment>
<dbReference type="CDD" id="cd01174">
    <property type="entry name" value="ribokinase"/>
    <property type="match status" value="1"/>
</dbReference>
<feature type="binding site" evidence="12">
    <location>
        <position position="237"/>
    </location>
    <ligand>
        <name>K(+)</name>
        <dbReference type="ChEBI" id="CHEBI:29103"/>
    </ligand>
</feature>
<dbReference type="PANTHER" id="PTHR10584">
    <property type="entry name" value="SUGAR KINASE"/>
    <property type="match status" value="1"/>
</dbReference>
<feature type="binding site" evidence="12">
    <location>
        <position position="235"/>
    </location>
    <ligand>
        <name>K(+)</name>
        <dbReference type="ChEBI" id="CHEBI:29103"/>
    </ligand>
</feature>
<comment type="function">
    <text evidence="12">Catalyzes the phosphorylation of ribose at O-5 in a reaction requiring ATP and magnesium. The resulting D-ribose-5-phosphate can then be used either for sythesis of nucleotides, histidine, and tryptophan, or as a component of the pentose phosphate pathway.</text>
</comment>
<keyword evidence="7 12" id="KW-0418">Kinase</keyword>